<dbReference type="PANTHER" id="PTHR42951:SF22">
    <property type="entry name" value="METALLO BETA-LACTAMASE SUPERFAMILY LIPOPROTEIN"/>
    <property type="match status" value="1"/>
</dbReference>
<dbReference type="AlphaFoldDB" id="A0A9Q3ULW5"/>
<comment type="caution">
    <text evidence="2">The sequence shown here is derived from an EMBL/GenBank/DDBJ whole genome shotgun (WGS) entry which is preliminary data.</text>
</comment>
<name>A0A9Q3ULW5_9GAMM</name>
<sequence length="320" mass="35074">MSFSLYEDLGHDITRIDTAMLREELAACYLLRGGDEFAIIETGTHHTVPIILDLLAERGIARERVKYVIPTHVHLDHAGGVGGLMAALPEATLLVHPRGARHMIDPARLVAGATAVYGEAAFRETYGEILPVPESRVRTPGDGDEVTVGDRRLVFLDTPGHARHHFCVYDPASAGVFTGDTFGLSYPPLTTEKGPFILPTTTPVQFDPPALQASIGKLMALKAERMYLTHYGPVGDPDTLGERLRGQVDDYVDLAERVAGEVGDDRLEAALRTALRDYLFCQVREHGVRMDDQRLDAVLGMDLTLNSQGLAVWLRSRRAA</sequence>
<proteinExistence type="predicted"/>
<gene>
    <name evidence="2" type="ORF">LL252_03330</name>
</gene>
<dbReference type="Proteomes" id="UP001108027">
    <property type="component" value="Unassembled WGS sequence"/>
</dbReference>
<dbReference type="EMBL" id="JAJGNA010000002">
    <property type="protein sequence ID" value="MCC4307594.1"/>
    <property type="molecule type" value="Genomic_DNA"/>
</dbReference>
<dbReference type="Pfam" id="PF00753">
    <property type="entry name" value="Lactamase_B"/>
    <property type="match status" value="1"/>
</dbReference>
<organism evidence="2 3">
    <name type="scientific">Alloalcanivorax marinus</name>
    <dbReference type="NCBI Taxonomy" id="1177169"/>
    <lineage>
        <taxon>Bacteria</taxon>
        <taxon>Pseudomonadati</taxon>
        <taxon>Pseudomonadota</taxon>
        <taxon>Gammaproteobacteria</taxon>
        <taxon>Oceanospirillales</taxon>
        <taxon>Alcanivoracaceae</taxon>
        <taxon>Alloalcanivorax</taxon>
    </lineage>
</organism>
<evidence type="ECO:0000259" key="1">
    <source>
        <dbReference type="SMART" id="SM00849"/>
    </source>
</evidence>
<dbReference type="InterPro" id="IPR001279">
    <property type="entry name" value="Metallo-B-lactamas"/>
</dbReference>
<dbReference type="SUPFAM" id="SSF56281">
    <property type="entry name" value="Metallo-hydrolase/oxidoreductase"/>
    <property type="match status" value="1"/>
</dbReference>
<dbReference type="RefSeq" id="WP_228232894.1">
    <property type="nucleotide sequence ID" value="NZ_JAJGNA010000002.1"/>
</dbReference>
<evidence type="ECO:0000313" key="2">
    <source>
        <dbReference type="EMBL" id="MCC4307594.1"/>
    </source>
</evidence>
<evidence type="ECO:0000313" key="3">
    <source>
        <dbReference type="Proteomes" id="UP001108027"/>
    </source>
</evidence>
<dbReference type="PANTHER" id="PTHR42951">
    <property type="entry name" value="METALLO-BETA-LACTAMASE DOMAIN-CONTAINING"/>
    <property type="match status" value="1"/>
</dbReference>
<dbReference type="Gene3D" id="3.60.15.10">
    <property type="entry name" value="Ribonuclease Z/Hydroxyacylglutathione hydrolase-like"/>
    <property type="match status" value="1"/>
</dbReference>
<keyword evidence="3" id="KW-1185">Reference proteome</keyword>
<dbReference type="CDD" id="cd07726">
    <property type="entry name" value="ST1585-like_MBL-fold"/>
    <property type="match status" value="1"/>
</dbReference>
<dbReference type="InterPro" id="IPR050855">
    <property type="entry name" value="NDM-1-like"/>
</dbReference>
<dbReference type="InterPro" id="IPR037482">
    <property type="entry name" value="ST1585_MBL-fold"/>
</dbReference>
<protein>
    <submittedName>
        <fullName evidence="2">MBL fold metallo-hydrolase</fullName>
    </submittedName>
</protein>
<feature type="domain" description="Metallo-beta-lactamase" evidence="1">
    <location>
        <begin position="25"/>
        <end position="230"/>
    </location>
</feature>
<accession>A0A9Q3ULW5</accession>
<reference evidence="2" key="1">
    <citation type="submission" date="2021-10" db="EMBL/GenBank/DDBJ databases">
        <title>The diversity and Nitrogen Metabolism of Culturable Nitrate-Utilizing Bacteria Within the Oxygen Minimum Zone of the Changjiang (Yangtze River)Estuary.</title>
        <authorList>
            <person name="Zhang D."/>
            <person name="Zheng J."/>
            <person name="Liu S."/>
            <person name="He W."/>
        </authorList>
    </citation>
    <scope>NUCLEOTIDE SEQUENCE</scope>
    <source>
        <strain evidence="2">FXH-223</strain>
    </source>
</reference>
<dbReference type="SMART" id="SM00849">
    <property type="entry name" value="Lactamase_B"/>
    <property type="match status" value="1"/>
</dbReference>
<dbReference type="InterPro" id="IPR036866">
    <property type="entry name" value="RibonucZ/Hydroxyglut_hydro"/>
</dbReference>